<keyword evidence="1" id="KW-1133">Transmembrane helix</keyword>
<feature type="domain" description="HTH cro/C1-type" evidence="2">
    <location>
        <begin position="19"/>
        <end position="80"/>
    </location>
</feature>
<dbReference type="Gene3D" id="1.10.260.40">
    <property type="entry name" value="lambda repressor-like DNA-binding domains"/>
    <property type="match status" value="1"/>
</dbReference>
<dbReference type="EMBL" id="PDWN01000013">
    <property type="protein sequence ID" value="KAF1693026.1"/>
    <property type="molecule type" value="Genomic_DNA"/>
</dbReference>
<evidence type="ECO:0000313" key="4">
    <source>
        <dbReference type="Proteomes" id="UP000788419"/>
    </source>
</evidence>
<dbReference type="SUPFAM" id="SSF47413">
    <property type="entry name" value="lambda repressor-like DNA-binding domains"/>
    <property type="match status" value="1"/>
</dbReference>
<proteinExistence type="predicted"/>
<evidence type="ECO:0000256" key="1">
    <source>
        <dbReference type="SAM" id="Phobius"/>
    </source>
</evidence>
<protein>
    <recommendedName>
        <fullName evidence="2">HTH cro/C1-type domain-containing protein</fullName>
    </recommendedName>
</protein>
<dbReference type="PANTHER" id="PTHR34475">
    <property type="match status" value="1"/>
</dbReference>
<evidence type="ECO:0000313" key="3">
    <source>
        <dbReference type="EMBL" id="KAF1693026.1"/>
    </source>
</evidence>
<evidence type="ECO:0000259" key="2">
    <source>
        <dbReference type="SMART" id="SM00530"/>
    </source>
</evidence>
<dbReference type="Pfam" id="PF13464">
    <property type="entry name" value="RodZ_C"/>
    <property type="match status" value="1"/>
</dbReference>
<keyword evidence="1" id="KW-0812">Transmembrane</keyword>
<keyword evidence="4" id="KW-1185">Reference proteome</keyword>
<dbReference type="Proteomes" id="UP000788419">
    <property type="component" value="Unassembled WGS sequence"/>
</dbReference>
<dbReference type="InterPro" id="IPR001387">
    <property type="entry name" value="Cro/C1-type_HTH"/>
</dbReference>
<dbReference type="Pfam" id="PF13413">
    <property type="entry name" value="HTH_25"/>
    <property type="match status" value="1"/>
</dbReference>
<sequence>MIHESSANIQGDARGCGERLREARAAAGLSVQEVASRLRMPVHVVEALEEGRWQVIGANVFVRGQLRSYARLLGVDVEPLLETHIAPAVPVDLVSHAYTPRYQRVMESAGRRAVYVVITAAIAVPVWLATRSHFNDVAPTTASLDAVPAEVAQPAPPLRVAQSVAVPATGTAAVEADSGAPYMASLAPVNRAPQASSGKLLFDFSGESWMQVTAPDGSTLEQGLMRAGDARSFDTASVGRVVLGNASVVRVQQAGSIVDTTPYQRANVARFAVSSDGSVTAAE</sequence>
<organism evidence="3 4">
    <name type="scientific">Pseudoxanthomonas daejeonensis</name>
    <dbReference type="NCBI Taxonomy" id="266062"/>
    <lineage>
        <taxon>Bacteria</taxon>
        <taxon>Pseudomonadati</taxon>
        <taxon>Pseudomonadota</taxon>
        <taxon>Gammaproteobacteria</taxon>
        <taxon>Lysobacterales</taxon>
        <taxon>Lysobacteraceae</taxon>
        <taxon>Pseudoxanthomonas</taxon>
    </lineage>
</organism>
<dbReference type="PANTHER" id="PTHR34475:SF1">
    <property type="entry name" value="CYTOSKELETON PROTEIN RODZ"/>
    <property type="match status" value="1"/>
</dbReference>
<reference evidence="3 4" key="1">
    <citation type="submission" date="2017-10" db="EMBL/GenBank/DDBJ databases">
        <title>Whole genome sequencing of members of genus Pseudoxanthomonas.</title>
        <authorList>
            <person name="Kumar S."/>
            <person name="Bansal K."/>
            <person name="Kaur A."/>
            <person name="Patil P."/>
            <person name="Sharma S."/>
            <person name="Patil P.B."/>
        </authorList>
    </citation>
    <scope>NUCLEOTIDE SEQUENCE [LARGE SCALE GENOMIC DNA]</scope>
    <source>
        <strain evidence="3 4">DSM 17801</strain>
    </source>
</reference>
<dbReference type="RefSeq" id="WP_162411027.1">
    <property type="nucleotide sequence ID" value="NZ_PDWN01000013.1"/>
</dbReference>
<name>A0ABQ6Z523_9GAMM</name>
<accession>A0ABQ6Z523</accession>
<feature type="transmembrane region" description="Helical" evidence="1">
    <location>
        <begin position="113"/>
        <end position="130"/>
    </location>
</feature>
<dbReference type="InterPro" id="IPR010982">
    <property type="entry name" value="Lambda_DNA-bd_dom_sf"/>
</dbReference>
<keyword evidence="1" id="KW-0472">Membrane</keyword>
<dbReference type="InterPro" id="IPR050400">
    <property type="entry name" value="Bact_Cytoskel_RodZ"/>
</dbReference>
<dbReference type="CDD" id="cd00093">
    <property type="entry name" value="HTH_XRE"/>
    <property type="match status" value="1"/>
</dbReference>
<dbReference type="SMART" id="SM00530">
    <property type="entry name" value="HTH_XRE"/>
    <property type="match status" value="1"/>
</dbReference>
<comment type="caution">
    <text evidence="3">The sequence shown here is derived from an EMBL/GenBank/DDBJ whole genome shotgun (WGS) entry which is preliminary data.</text>
</comment>
<gene>
    <name evidence="3" type="ORF">CSC65_12975</name>
</gene>
<dbReference type="InterPro" id="IPR025194">
    <property type="entry name" value="RodZ-like_C"/>
</dbReference>